<dbReference type="PROSITE" id="PS00356">
    <property type="entry name" value="HTH_LACI_1"/>
    <property type="match status" value="1"/>
</dbReference>
<dbReference type="CDD" id="cd01392">
    <property type="entry name" value="HTH_LacI"/>
    <property type="match status" value="1"/>
</dbReference>
<proteinExistence type="predicted"/>
<dbReference type="SUPFAM" id="SSF47413">
    <property type="entry name" value="lambda repressor-like DNA-binding domains"/>
    <property type="match status" value="1"/>
</dbReference>
<dbReference type="GO" id="GO:0003700">
    <property type="term" value="F:DNA-binding transcription factor activity"/>
    <property type="evidence" value="ECO:0007669"/>
    <property type="project" value="TreeGrafter"/>
</dbReference>
<keyword evidence="1" id="KW-0805">Transcription regulation</keyword>
<dbReference type="CDD" id="cd01544">
    <property type="entry name" value="PBP1_GalR"/>
    <property type="match status" value="1"/>
</dbReference>
<dbReference type="PROSITE" id="PS50932">
    <property type="entry name" value="HTH_LACI_2"/>
    <property type="match status" value="1"/>
</dbReference>
<evidence type="ECO:0000313" key="5">
    <source>
        <dbReference type="EMBL" id="QHQ63279.1"/>
    </source>
</evidence>
<accession>A0A6P1TSU6</accession>
<dbReference type="Gene3D" id="1.10.260.40">
    <property type="entry name" value="lambda repressor-like DNA-binding domains"/>
    <property type="match status" value="1"/>
</dbReference>
<keyword evidence="3" id="KW-0804">Transcription</keyword>
<name>A0A6P1TSU6_9FIRM</name>
<evidence type="ECO:0000256" key="2">
    <source>
        <dbReference type="ARBA" id="ARBA00023125"/>
    </source>
</evidence>
<sequence>MSTIRDVAKLAQVSTATVSRVLNNDSTYKMTDETREKVWQAVTKLNYKSSSAAKIKSKKAANISIKSDIKIGCVLSVTEKKYNDPYFMSILSGIESRLTEKGYEISFVKTGYELEDKQKLFTTFSEPVTGLILMVPLSNESYDFIKNQVPYIVGIDTKRGDIDNVGYDHYNVACMAVQHLIDKGHKNIGYIGGGGPTKNLKNSERYKGYYNTILTAGLTVKPEWVIDCSWDEDICIEKVNDLIQTNNYPTAFFAGSDLMAMAALSCFYDNCISVPDDIAIIGLSNIEVSKYSNPPLTTFDVPTREIGVVAADLLLARMDGDTLLPKKVILPTSLIRRSST</sequence>
<dbReference type="InterPro" id="IPR000843">
    <property type="entry name" value="HTH_LacI"/>
</dbReference>
<dbReference type="InterPro" id="IPR010982">
    <property type="entry name" value="Lambda_DNA-bd_dom_sf"/>
</dbReference>
<dbReference type="Gene3D" id="3.40.50.2300">
    <property type="match status" value="2"/>
</dbReference>
<dbReference type="GO" id="GO:0000976">
    <property type="term" value="F:transcription cis-regulatory region binding"/>
    <property type="evidence" value="ECO:0007669"/>
    <property type="project" value="TreeGrafter"/>
</dbReference>
<dbReference type="PANTHER" id="PTHR30146">
    <property type="entry name" value="LACI-RELATED TRANSCRIPTIONAL REPRESSOR"/>
    <property type="match status" value="1"/>
</dbReference>
<dbReference type="EMBL" id="CP048000">
    <property type="protein sequence ID" value="QHQ63279.1"/>
    <property type="molecule type" value="Genomic_DNA"/>
</dbReference>
<gene>
    <name evidence="5" type="ORF">Ana3638_22945</name>
</gene>
<reference evidence="5 6" key="1">
    <citation type="submission" date="2020-01" db="EMBL/GenBank/DDBJ databases">
        <title>Genome analysis of Anaerocolumna sp. CBA3638.</title>
        <authorList>
            <person name="Kim J."/>
            <person name="Roh S.W."/>
        </authorList>
    </citation>
    <scope>NUCLEOTIDE SEQUENCE [LARGE SCALE GENOMIC DNA]</scope>
    <source>
        <strain evidence="5 6">CBA3638</strain>
    </source>
</reference>
<evidence type="ECO:0000256" key="3">
    <source>
        <dbReference type="ARBA" id="ARBA00023163"/>
    </source>
</evidence>
<dbReference type="PANTHER" id="PTHR30146:SF109">
    <property type="entry name" value="HTH-TYPE TRANSCRIPTIONAL REGULATOR GALS"/>
    <property type="match status" value="1"/>
</dbReference>
<dbReference type="Pfam" id="PF13377">
    <property type="entry name" value="Peripla_BP_3"/>
    <property type="match status" value="1"/>
</dbReference>
<dbReference type="Pfam" id="PF00356">
    <property type="entry name" value="LacI"/>
    <property type="match status" value="1"/>
</dbReference>
<dbReference type="KEGG" id="anr:Ana3638_22945"/>
<dbReference type="RefSeq" id="WP_161840101.1">
    <property type="nucleotide sequence ID" value="NZ_CP048000.1"/>
</dbReference>
<keyword evidence="6" id="KW-1185">Reference proteome</keyword>
<evidence type="ECO:0000256" key="1">
    <source>
        <dbReference type="ARBA" id="ARBA00023015"/>
    </source>
</evidence>
<dbReference type="InterPro" id="IPR028082">
    <property type="entry name" value="Peripla_BP_I"/>
</dbReference>
<dbReference type="SUPFAM" id="SSF53822">
    <property type="entry name" value="Periplasmic binding protein-like I"/>
    <property type="match status" value="1"/>
</dbReference>
<evidence type="ECO:0000313" key="6">
    <source>
        <dbReference type="Proteomes" id="UP000464314"/>
    </source>
</evidence>
<organism evidence="5 6">
    <name type="scientific">Anaerocolumna sedimenticola</name>
    <dbReference type="NCBI Taxonomy" id="2696063"/>
    <lineage>
        <taxon>Bacteria</taxon>
        <taxon>Bacillati</taxon>
        <taxon>Bacillota</taxon>
        <taxon>Clostridia</taxon>
        <taxon>Lachnospirales</taxon>
        <taxon>Lachnospiraceae</taxon>
        <taxon>Anaerocolumna</taxon>
    </lineage>
</organism>
<feature type="domain" description="HTH lacI-type" evidence="4">
    <location>
        <begin position="2"/>
        <end position="58"/>
    </location>
</feature>
<dbReference type="SMART" id="SM00354">
    <property type="entry name" value="HTH_LACI"/>
    <property type="match status" value="1"/>
</dbReference>
<dbReference type="AlphaFoldDB" id="A0A6P1TSU6"/>
<dbReference type="InterPro" id="IPR046335">
    <property type="entry name" value="LacI/GalR-like_sensor"/>
</dbReference>
<evidence type="ECO:0000259" key="4">
    <source>
        <dbReference type="PROSITE" id="PS50932"/>
    </source>
</evidence>
<keyword evidence="2" id="KW-0238">DNA-binding</keyword>
<dbReference type="PRINTS" id="PR00036">
    <property type="entry name" value="HTHLACI"/>
</dbReference>
<dbReference type="Proteomes" id="UP000464314">
    <property type="component" value="Chromosome"/>
</dbReference>
<protein>
    <submittedName>
        <fullName evidence="5">Substrate-binding domain-containing protein</fullName>
    </submittedName>
</protein>